<evidence type="ECO:0000256" key="3">
    <source>
        <dbReference type="ARBA" id="ARBA00022679"/>
    </source>
</evidence>
<dbReference type="InterPro" id="IPR029063">
    <property type="entry name" value="SAM-dependent_MTases_sf"/>
</dbReference>
<protein>
    <submittedName>
        <fullName evidence="5">Site-specific DNA-methyltransferase</fullName>
    </submittedName>
</protein>
<organism evidence="5 6">
    <name type="scientific">candidate division TA06 bacterium</name>
    <dbReference type="NCBI Taxonomy" id="2250710"/>
    <lineage>
        <taxon>Bacteria</taxon>
        <taxon>Bacteria division TA06</taxon>
    </lineage>
</organism>
<dbReference type="AlphaFoldDB" id="A0A933IAF7"/>
<evidence type="ECO:0000256" key="1">
    <source>
        <dbReference type="ARBA" id="ARBA00006594"/>
    </source>
</evidence>
<dbReference type="SUPFAM" id="SSF53335">
    <property type="entry name" value="S-adenosyl-L-methionine-dependent methyltransferases"/>
    <property type="match status" value="1"/>
</dbReference>
<reference evidence="5" key="1">
    <citation type="submission" date="2020-07" db="EMBL/GenBank/DDBJ databases">
        <title>Huge and variable diversity of episymbiotic CPR bacteria and DPANN archaea in groundwater ecosystems.</title>
        <authorList>
            <person name="He C.Y."/>
            <person name="Keren R."/>
            <person name="Whittaker M."/>
            <person name="Farag I.F."/>
            <person name="Doudna J."/>
            <person name="Cate J.H.D."/>
            <person name="Banfield J.F."/>
        </authorList>
    </citation>
    <scope>NUCLEOTIDE SEQUENCE</scope>
    <source>
        <strain evidence="5">NC_groundwater_1520_Pr4_B-0.1um_53_5</strain>
    </source>
</reference>
<keyword evidence="3" id="KW-0808">Transferase</keyword>
<dbReference type="EMBL" id="JACQXR010000138">
    <property type="protein sequence ID" value="MBI4727570.1"/>
    <property type="molecule type" value="Genomic_DNA"/>
</dbReference>
<evidence type="ECO:0000313" key="6">
    <source>
        <dbReference type="Proteomes" id="UP000736328"/>
    </source>
</evidence>
<proteinExistence type="inferred from homology"/>
<comment type="similarity">
    <text evidence="1">Belongs to the N(4)/N(6)-methyltransferase family.</text>
</comment>
<dbReference type="InterPro" id="IPR002941">
    <property type="entry name" value="DNA_methylase_N4/N6"/>
</dbReference>
<dbReference type="GO" id="GO:0003677">
    <property type="term" value="F:DNA binding"/>
    <property type="evidence" value="ECO:0007669"/>
    <property type="project" value="InterPro"/>
</dbReference>
<evidence type="ECO:0000259" key="4">
    <source>
        <dbReference type="Pfam" id="PF01555"/>
    </source>
</evidence>
<dbReference type="InterPro" id="IPR001091">
    <property type="entry name" value="RM_Methyltransferase"/>
</dbReference>
<gene>
    <name evidence="5" type="ORF">HY768_10215</name>
</gene>
<evidence type="ECO:0000313" key="5">
    <source>
        <dbReference type="EMBL" id="MBI4727570.1"/>
    </source>
</evidence>
<name>A0A933IAF7_UNCT6</name>
<accession>A0A933IAF7</accession>
<dbReference type="Gene3D" id="3.40.50.150">
    <property type="entry name" value="Vaccinia Virus protein VP39"/>
    <property type="match status" value="1"/>
</dbReference>
<dbReference type="GO" id="GO:0008170">
    <property type="term" value="F:N-methyltransferase activity"/>
    <property type="evidence" value="ECO:0007669"/>
    <property type="project" value="InterPro"/>
</dbReference>
<dbReference type="GO" id="GO:0032259">
    <property type="term" value="P:methylation"/>
    <property type="evidence" value="ECO:0007669"/>
    <property type="project" value="UniProtKB-KW"/>
</dbReference>
<sequence length="621" mass="70815">MKKVIKYNIAPAKGQAILNFNDRRFPDTVELFETNLVEEVRSKKPKQLNAESDLNPDFRNLLIHGDCLSACAYLKSKNIKVDLVYIDPPFASGANYSKKIFLRNGDAENIKNDDSSIGEEILYSDIWQKEDYLNWLYERLLAIREVMSAKSCIYVHLDWHIGHYVKILMDEIFGEENFINDIIWSYRSGGASKESSLPRKHDIIFLYSNNNNNEKEVVINSIMERQYLEKPFMGSKVDENGNYYVDTLLRDVMEGVICRVLEDGSLKEYNTRPVLNLSKERVEYNTQKPEGLIELLVDIATTKGMIVADLFNGSGTAVSVAASMDRKYIGCDIGINSIQTTRDRLVEDKADFDIIKVNDGVKLFRNPAQTTAKLFSLIDGFKTKTELQLGEFWDGGIVGKNGSYAPVKFIGLHERLTKELLDIILEEIYQLQDSSNEIEGIKIIYAHKDLEIDQEYVDKEIRRKRKTDLKVEVIDLNTILGSKSETLFTPDNADVEMVKDGAKYSVKINSYFSSYLKNKIDDYNAKPKKNDDLIDEENETGGGKKFTPIKLSKNGLELIESVQFDTTLREDGVWISNLDLEDKAGIKEKIKAKYVLNTNKFKMKIRNIAGDEIIIDSTAVK</sequence>
<dbReference type="InterPro" id="IPR002052">
    <property type="entry name" value="DNA_methylase_N6_adenine_CS"/>
</dbReference>
<evidence type="ECO:0000256" key="2">
    <source>
        <dbReference type="ARBA" id="ARBA00022603"/>
    </source>
</evidence>
<dbReference type="Proteomes" id="UP000736328">
    <property type="component" value="Unassembled WGS sequence"/>
</dbReference>
<dbReference type="PRINTS" id="PR00508">
    <property type="entry name" value="S21N4MTFRASE"/>
</dbReference>
<dbReference type="PROSITE" id="PS00092">
    <property type="entry name" value="N6_MTASE"/>
    <property type="match status" value="1"/>
</dbReference>
<keyword evidence="2" id="KW-0489">Methyltransferase</keyword>
<dbReference type="Pfam" id="PF01555">
    <property type="entry name" value="N6_N4_Mtase"/>
    <property type="match status" value="1"/>
</dbReference>
<feature type="domain" description="DNA methylase N-4/N-6" evidence="4">
    <location>
        <begin position="81"/>
        <end position="339"/>
    </location>
</feature>
<comment type="caution">
    <text evidence="5">The sequence shown here is derived from an EMBL/GenBank/DDBJ whole genome shotgun (WGS) entry which is preliminary data.</text>
</comment>